<dbReference type="SUPFAM" id="SSF53448">
    <property type="entry name" value="Nucleotide-diphospho-sugar transferases"/>
    <property type="match status" value="1"/>
</dbReference>
<dbReference type="InterPro" id="IPR011051">
    <property type="entry name" value="RmlC_Cupin_sf"/>
</dbReference>
<dbReference type="InterPro" id="IPR051161">
    <property type="entry name" value="Mannose-6P_isomerase_type2"/>
</dbReference>
<dbReference type="AlphaFoldDB" id="A0A2A6DZC0"/>
<dbReference type="InterPro" id="IPR029044">
    <property type="entry name" value="Nucleotide-diphossugar_trans"/>
</dbReference>
<evidence type="ECO:0000313" key="3">
    <source>
        <dbReference type="EMBL" id="PDO09847.1"/>
    </source>
</evidence>
<dbReference type="GO" id="GO:0005976">
    <property type="term" value="P:polysaccharide metabolic process"/>
    <property type="evidence" value="ECO:0007669"/>
    <property type="project" value="InterPro"/>
</dbReference>
<accession>A0A2A6DZC0</accession>
<sequence length="456" mass="50890">MKVVLLSGGSGKRLWPLSNDSRSKQFLKLLKSPDGRPESMVQRVWRQLASCGLGRSAYIATARSQVDVLHNQLGPDVPLIVEPSRRDTFPAIALSVLYLVSEAGVPSDETIAVLPVDPYVDDAFFERVQQLDFVLRDSGADLALIGVRPTHPSEKYGYIVPESAVSGRTYADVRRFTEKPSADEAERLIAEGALWNCGVFAFRAGFLLGELRARGLPAEYRAFRDAYDRLTAISFDYEVVEKVRRAVVMPYEGAWKDLGTWDALTEEMDGPVWGRGVIGPDSDGAHVVNELDIPVAVLGVPNVIVAAGPDGILVADRAASPRAKEVANEIRQRVMYEERRWGWYRVLDYAKLADGNEMLTRRVCLLEGRNLSYHVHRKRMETWTVLSGRGLVVLDDHQFSIQAGDVVRVHAGCRHSVKALSELEFIEVQSGSEVHEDDIERICMRWEDIPNRHSPA</sequence>
<feature type="domain" description="Nucleotidyl transferase" evidence="1">
    <location>
        <begin position="2"/>
        <end position="267"/>
    </location>
</feature>
<evidence type="ECO:0000259" key="1">
    <source>
        <dbReference type="Pfam" id="PF00483"/>
    </source>
</evidence>
<organism evidence="3 4">
    <name type="scientific">Candidatus Reconcilbacillus cellulovorans</name>
    <dbReference type="NCBI Taxonomy" id="1906605"/>
    <lineage>
        <taxon>Bacteria</taxon>
        <taxon>Bacillati</taxon>
        <taxon>Bacillota</taxon>
        <taxon>Bacilli</taxon>
        <taxon>Bacillales</taxon>
        <taxon>Paenibacillaceae</taxon>
        <taxon>Candidatus Reconcilbacillus</taxon>
    </lineage>
</organism>
<name>A0A2A6DZC0_9BACL</name>
<dbReference type="CDD" id="cd02213">
    <property type="entry name" value="cupin_PMI_typeII_C"/>
    <property type="match status" value="1"/>
</dbReference>
<dbReference type="InterPro" id="IPR005835">
    <property type="entry name" value="NTP_transferase_dom"/>
</dbReference>
<protein>
    <submittedName>
        <fullName evidence="3">Mannose-1-phosphate guanylyltransferase</fullName>
    </submittedName>
</protein>
<dbReference type="Proteomes" id="UP000243688">
    <property type="component" value="Unassembled WGS sequence"/>
</dbReference>
<comment type="caution">
    <text evidence="3">The sequence shown here is derived from an EMBL/GenBank/DDBJ whole genome shotgun (WGS) entry which is preliminary data.</text>
</comment>
<evidence type="ECO:0000259" key="2">
    <source>
        <dbReference type="Pfam" id="PF01050"/>
    </source>
</evidence>
<evidence type="ECO:0000313" key="4">
    <source>
        <dbReference type="Proteomes" id="UP000243688"/>
    </source>
</evidence>
<dbReference type="PANTHER" id="PTHR46390">
    <property type="entry name" value="MANNOSE-1-PHOSPHATE GUANYLYLTRANSFERASE"/>
    <property type="match status" value="1"/>
</dbReference>
<dbReference type="Pfam" id="PF00483">
    <property type="entry name" value="NTP_transferase"/>
    <property type="match status" value="1"/>
</dbReference>
<feature type="domain" description="Mannose-6-phosphate isomerase type II C-terminal" evidence="2">
    <location>
        <begin position="339"/>
        <end position="442"/>
    </location>
</feature>
<dbReference type="GO" id="GO:0004475">
    <property type="term" value="F:mannose-1-phosphate guanylyltransferase (GTP) activity"/>
    <property type="evidence" value="ECO:0007669"/>
    <property type="project" value="TreeGrafter"/>
</dbReference>
<dbReference type="EMBL" id="MOXJ01000026">
    <property type="protein sequence ID" value="PDO09847.1"/>
    <property type="molecule type" value="Genomic_DNA"/>
</dbReference>
<dbReference type="PANTHER" id="PTHR46390:SF1">
    <property type="entry name" value="MANNOSE-1-PHOSPHATE GUANYLYLTRANSFERASE"/>
    <property type="match status" value="1"/>
</dbReference>
<dbReference type="InterPro" id="IPR014710">
    <property type="entry name" value="RmlC-like_jellyroll"/>
</dbReference>
<keyword evidence="3" id="KW-0548">Nucleotidyltransferase</keyword>
<dbReference type="GO" id="GO:0009298">
    <property type="term" value="P:GDP-mannose biosynthetic process"/>
    <property type="evidence" value="ECO:0007669"/>
    <property type="project" value="TreeGrafter"/>
</dbReference>
<dbReference type="Gene3D" id="3.90.550.10">
    <property type="entry name" value="Spore Coat Polysaccharide Biosynthesis Protein SpsA, Chain A"/>
    <property type="match status" value="1"/>
</dbReference>
<reference evidence="3 4" key="1">
    <citation type="submission" date="2016-12" db="EMBL/GenBank/DDBJ databases">
        <title>Candidatus Reconcilibacillus cellulovorans genome.</title>
        <authorList>
            <person name="Kolinko S."/>
            <person name="Wu Y.-W."/>
            <person name="Tachea F."/>
            <person name="Denzel E."/>
            <person name="Hiras J."/>
            <person name="Baecker N."/>
            <person name="Chan L.J."/>
            <person name="Eichorst S.A."/>
            <person name="Frey D."/>
            <person name="Adams P.D."/>
            <person name="Pray T."/>
            <person name="Tanjore D."/>
            <person name="Petzold C.J."/>
            <person name="Gladden J.M."/>
            <person name="Simmons B.A."/>
            <person name="Singer S.W."/>
        </authorList>
    </citation>
    <scope>NUCLEOTIDE SEQUENCE [LARGE SCALE GENOMIC DNA]</scope>
    <source>
        <strain evidence="3">JTherm</strain>
    </source>
</reference>
<dbReference type="Pfam" id="PF01050">
    <property type="entry name" value="MannoseP_isomer"/>
    <property type="match status" value="1"/>
</dbReference>
<keyword evidence="3" id="KW-0808">Transferase</keyword>
<dbReference type="InterPro" id="IPR001538">
    <property type="entry name" value="Man6P_isomerase-2_C"/>
</dbReference>
<proteinExistence type="predicted"/>
<dbReference type="SUPFAM" id="SSF51182">
    <property type="entry name" value="RmlC-like cupins"/>
    <property type="match status" value="1"/>
</dbReference>
<gene>
    <name evidence="3" type="ORF">BLM47_10545</name>
</gene>
<dbReference type="Gene3D" id="2.60.120.10">
    <property type="entry name" value="Jelly Rolls"/>
    <property type="match status" value="1"/>
</dbReference>